<sequence>MFARPSPRTVRWRPIDGEGLEHLQLTPKTDGGLTAQGVIIGAQDEHAFGVSYAIDCDAGWHVRRFSLQTTDGRHLAMASDGQGHWINEAGAACPAFDGCIDIDLGGTPFTNTLPIRRLALAPKDGPRRLSMLYVPFDTFEPVIDGQIYTCLSPAALYRYQAADRSFSAELPVDADGLVLDYPTLFQRV</sequence>
<organism evidence="1 2">
    <name type="scientific">Xaviernesmea oryzae</name>
    <dbReference type="NCBI Taxonomy" id="464029"/>
    <lineage>
        <taxon>Bacteria</taxon>
        <taxon>Pseudomonadati</taxon>
        <taxon>Pseudomonadota</taxon>
        <taxon>Alphaproteobacteria</taxon>
        <taxon>Hyphomicrobiales</taxon>
        <taxon>Rhizobiaceae</taxon>
        <taxon>Rhizobium/Agrobacterium group</taxon>
        <taxon>Xaviernesmea</taxon>
    </lineage>
</organism>
<evidence type="ECO:0000313" key="1">
    <source>
        <dbReference type="EMBL" id="OLP61073.1"/>
    </source>
</evidence>
<accession>A0A1Q9AZF7</accession>
<gene>
    <name evidence="1" type="ORF">BJF93_03220</name>
</gene>
<keyword evidence="2" id="KW-1185">Reference proteome</keyword>
<dbReference type="Proteomes" id="UP000186364">
    <property type="component" value="Unassembled WGS sequence"/>
</dbReference>
<dbReference type="SUPFAM" id="SSF159275">
    <property type="entry name" value="PA1994-like"/>
    <property type="match status" value="1"/>
</dbReference>
<evidence type="ECO:0000313" key="2">
    <source>
        <dbReference type="Proteomes" id="UP000186364"/>
    </source>
</evidence>
<name>A0A1Q9AZF7_9HYPH</name>
<dbReference type="AlphaFoldDB" id="A0A1Q9AZF7"/>
<protein>
    <submittedName>
        <fullName evidence="1">Transcriptional regulator</fullName>
    </submittedName>
</protein>
<comment type="caution">
    <text evidence="1">The sequence shown here is derived from an EMBL/GenBank/DDBJ whole genome shotgun (WGS) entry which is preliminary data.</text>
</comment>
<dbReference type="RefSeq" id="WP_075626964.1">
    <property type="nucleotide sequence ID" value="NZ_FOAM01000006.1"/>
</dbReference>
<dbReference type="OrthoDB" id="7347529at2"/>
<dbReference type="EMBL" id="MKIP01000034">
    <property type="protein sequence ID" value="OLP61073.1"/>
    <property type="molecule type" value="Genomic_DNA"/>
</dbReference>
<reference evidence="1 2" key="1">
    <citation type="submission" date="2016-09" db="EMBL/GenBank/DDBJ databases">
        <title>Rhizobium sp. nov., a novel species isolated from the rice rhizosphere.</title>
        <authorList>
            <person name="Zhao J."/>
            <person name="Zhang X."/>
        </authorList>
    </citation>
    <scope>NUCLEOTIDE SEQUENCE [LARGE SCALE GENOMIC DNA]</scope>
    <source>
        <strain evidence="1 2">1.7048</strain>
    </source>
</reference>
<dbReference type="Pfam" id="PF06475">
    <property type="entry name" value="Glycolipid_bind"/>
    <property type="match status" value="1"/>
</dbReference>
<dbReference type="InterPro" id="IPR009467">
    <property type="entry name" value="Glycolipid-bd_prot_put"/>
</dbReference>
<proteinExistence type="predicted"/>